<proteinExistence type="predicted"/>
<organism evidence="1 2">
    <name type="scientific">Reticulomyxa filosa</name>
    <dbReference type="NCBI Taxonomy" id="46433"/>
    <lineage>
        <taxon>Eukaryota</taxon>
        <taxon>Sar</taxon>
        <taxon>Rhizaria</taxon>
        <taxon>Retaria</taxon>
        <taxon>Foraminifera</taxon>
        <taxon>Monothalamids</taxon>
        <taxon>Reticulomyxidae</taxon>
        <taxon>Reticulomyxa</taxon>
    </lineage>
</organism>
<name>X6MEZ5_RETFI</name>
<dbReference type="AlphaFoldDB" id="X6MEZ5"/>
<accession>X6MEZ5</accession>
<reference evidence="1 2" key="1">
    <citation type="journal article" date="2013" name="Curr. Biol.">
        <title>The Genome of the Foraminiferan Reticulomyxa filosa.</title>
        <authorList>
            <person name="Glockner G."/>
            <person name="Hulsmann N."/>
            <person name="Schleicher M."/>
            <person name="Noegel A.A."/>
            <person name="Eichinger L."/>
            <person name="Gallinger C."/>
            <person name="Pawlowski J."/>
            <person name="Sierra R."/>
            <person name="Euteneuer U."/>
            <person name="Pillet L."/>
            <person name="Moustafa A."/>
            <person name="Platzer M."/>
            <person name="Groth M."/>
            <person name="Szafranski K."/>
            <person name="Schliwa M."/>
        </authorList>
    </citation>
    <scope>NUCLEOTIDE SEQUENCE [LARGE SCALE GENOMIC DNA]</scope>
</reference>
<gene>
    <name evidence="1" type="ORF">RFI_25751</name>
</gene>
<sequence>MYCKKKNYFFLKLLYFKNLLQVMNVANLFIDLYKIINKKNNFTYFHLMKQFLLCNKQVILLQLKDLHKNKHFHHANKLLQYIPMNVYYFKIMDSILTMTQKYWIVEQIANNFEFKFYILHYNLMKNGDLLI</sequence>
<dbReference type="Proteomes" id="UP000023152">
    <property type="component" value="Unassembled WGS sequence"/>
</dbReference>
<evidence type="ECO:0000313" key="1">
    <source>
        <dbReference type="EMBL" id="ETO11625.1"/>
    </source>
</evidence>
<keyword evidence="2" id="KW-1185">Reference proteome</keyword>
<evidence type="ECO:0000313" key="2">
    <source>
        <dbReference type="Proteomes" id="UP000023152"/>
    </source>
</evidence>
<comment type="caution">
    <text evidence="1">The sequence shown here is derived from an EMBL/GenBank/DDBJ whole genome shotgun (WGS) entry which is preliminary data.</text>
</comment>
<dbReference type="EMBL" id="ASPP01022246">
    <property type="protein sequence ID" value="ETO11625.1"/>
    <property type="molecule type" value="Genomic_DNA"/>
</dbReference>
<protein>
    <submittedName>
        <fullName evidence="1">Uncharacterized protein</fullName>
    </submittedName>
</protein>